<keyword evidence="2" id="KW-1185">Reference proteome</keyword>
<accession>A0A7W4ZMT1</accession>
<comment type="caution">
    <text evidence="1">The sequence shown here is derived from an EMBL/GenBank/DDBJ whole genome shotgun (WGS) entry which is preliminary data.</text>
</comment>
<organism evidence="1 2">
    <name type="scientific">Streptomyces violarus</name>
    <dbReference type="NCBI Taxonomy" id="67380"/>
    <lineage>
        <taxon>Bacteria</taxon>
        <taxon>Bacillati</taxon>
        <taxon>Actinomycetota</taxon>
        <taxon>Actinomycetes</taxon>
        <taxon>Kitasatosporales</taxon>
        <taxon>Streptomycetaceae</taxon>
        <taxon>Streptomyces</taxon>
    </lineage>
</organism>
<sequence>MRLLGRATWWAPGSLARFYDRFGIKETDMPMAADKRVPVTAG</sequence>
<dbReference type="AlphaFoldDB" id="A0A7W4ZMT1"/>
<evidence type="ECO:0000313" key="2">
    <source>
        <dbReference type="Proteomes" id="UP000572907"/>
    </source>
</evidence>
<gene>
    <name evidence="1" type="ORF">FHS41_001792</name>
</gene>
<reference evidence="1 2" key="1">
    <citation type="submission" date="2020-08" db="EMBL/GenBank/DDBJ databases">
        <title>Genomic Encyclopedia of Type Strains, Phase III (KMG-III): the genomes of soil and plant-associated and newly described type strains.</title>
        <authorList>
            <person name="Whitman W."/>
        </authorList>
    </citation>
    <scope>NUCLEOTIDE SEQUENCE [LARGE SCALE GENOMIC DNA]</scope>
    <source>
        <strain evidence="1 2">CECT 3237</strain>
    </source>
</reference>
<proteinExistence type="predicted"/>
<dbReference type="Proteomes" id="UP000572907">
    <property type="component" value="Unassembled WGS sequence"/>
</dbReference>
<protein>
    <submittedName>
        <fullName evidence="1">Uncharacterized protein</fullName>
    </submittedName>
</protein>
<dbReference type="RefSeq" id="WP_267913611.1">
    <property type="nucleotide sequence ID" value="NZ_BMUP01000001.1"/>
</dbReference>
<dbReference type="EMBL" id="JACHXE010000001">
    <property type="protein sequence ID" value="MBB3075323.1"/>
    <property type="molecule type" value="Genomic_DNA"/>
</dbReference>
<name>A0A7W4ZMT1_9ACTN</name>
<evidence type="ECO:0000313" key="1">
    <source>
        <dbReference type="EMBL" id="MBB3075323.1"/>
    </source>
</evidence>